<evidence type="ECO:0008006" key="3">
    <source>
        <dbReference type="Google" id="ProtNLM"/>
    </source>
</evidence>
<dbReference type="PANTHER" id="PTHR47018:SF3">
    <property type="entry name" value="MYCBP-ASSOCIATED PROTEIN"/>
    <property type="match status" value="1"/>
</dbReference>
<dbReference type="EMBL" id="CAJPWZ010003259">
    <property type="protein sequence ID" value="CAG2255153.1"/>
    <property type="molecule type" value="Genomic_DNA"/>
</dbReference>
<evidence type="ECO:0000313" key="2">
    <source>
        <dbReference type="Proteomes" id="UP000683360"/>
    </source>
</evidence>
<keyword evidence="2" id="KW-1185">Reference proteome</keyword>
<sequence>MSKAVGQNDKMQTFDQQLYAIAQQVKRSMPQIFHSHVVRSGDFHMVSCYISAIGKIWASAGLRHLMVDSGAYAGYSVDQILQGTQFNRGVRAYTLAYETEYHSHLYLLAEEVLLGQNINEEELTGAEYILEEFDKLFPLLYNKSSGGLDFNQCLATLRIFWAISAADLCAIQRVSVNGEKLHCKEYSQWRVEYATYKGHQGCKSLLTME</sequence>
<protein>
    <recommendedName>
        <fullName evidence="3">Queuosine salvage protein</fullName>
    </recommendedName>
</protein>
<evidence type="ECO:0000313" key="1">
    <source>
        <dbReference type="EMBL" id="CAG2255153.1"/>
    </source>
</evidence>
<dbReference type="OrthoDB" id="6150275at2759"/>
<name>A0A8S3VN65_MYTED</name>
<dbReference type="AlphaFoldDB" id="A0A8S3VN65"/>
<accession>A0A8S3VN65</accession>
<proteinExistence type="predicted"/>
<dbReference type="Proteomes" id="UP000683360">
    <property type="component" value="Unassembled WGS sequence"/>
</dbReference>
<organism evidence="1 2">
    <name type="scientific">Mytilus edulis</name>
    <name type="common">Blue mussel</name>
    <dbReference type="NCBI Taxonomy" id="6550"/>
    <lineage>
        <taxon>Eukaryota</taxon>
        <taxon>Metazoa</taxon>
        <taxon>Spiralia</taxon>
        <taxon>Lophotrochozoa</taxon>
        <taxon>Mollusca</taxon>
        <taxon>Bivalvia</taxon>
        <taxon>Autobranchia</taxon>
        <taxon>Pteriomorphia</taxon>
        <taxon>Mytilida</taxon>
        <taxon>Mytiloidea</taxon>
        <taxon>Mytilidae</taxon>
        <taxon>Mytilinae</taxon>
        <taxon>Mytilus</taxon>
    </lineage>
</organism>
<gene>
    <name evidence="1" type="ORF">MEDL_66544</name>
</gene>
<reference evidence="1" key="1">
    <citation type="submission" date="2021-03" db="EMBL/GenBank/DDBJ databases">
        <authorList>
            <person name="Bekaert M."/>
        </authorList>
    </citation>
    <scope>NUCLEOTIDE SEQUENCE</scope>
</reference>
<comment type="caution">
    <text evidence="1">The sequence shown here is derived from an EMBL/GenBank/DDBJ whole genome shotgun (WGS) entry which is preliminary data.</text>
</comment>
<dbReference type="PANTHER" id="PTHR47018">
    <property type="entry name" value="CXC DOMAIN-CONTAINING PROTEIN-RELATED"/>
    <property type="match status" value="1"/>
</dbReference>